<dbReference type="InterPro" id="IPR036390">
    <property type="entry name" value="WH_DNA-bd_sf"/>
</dbReference>
<dbReference type="PROSITE" id="PS50995">
    <property type="entry name" value="HTH_MARR_2"/>
    <property type="match status" value="1"/>
</dbReference>
<dbReference type="InterPro" id="IPR000835">
    <property type="entry name" value="HTH_MarR-typ"/>
</dbReference>
<dbReference type="InterPro" id="IPR036388">
    <property type="entry name" value="WH-like_DNA-bd_sf"/>
</dbReference>
<dbReference type="Pfam" id="PF12802">
    <property type="entry name" value="MarR_2"/>
    <property type="match status" value="1"/>
</dbReference>
<dbReference type="SUPFAM" id="SSF46785">
    <property type="entry name" value="Winged helix' DNA-binding domain"/>
    <property type="match status" value="1"/>
</dbReference>
<comment type="caution">
    <text evidence="2">The sequence shown here is derived from an EMBL/GenBank/DDBJ whole genome shotgun (WGS) entry which is preliminary data.</text>
</comment>
<protein>
    <submittedName>
        <fullName evidence="2">MarR family transcriptional regulator</fullName>
    </submittedName>
</protein>
<dbReference type="RefSeq" id="WP_206611363.1">
    <property type="nucleotide sequence ID" value="NZ_CP034929.1"/>
</dbReference>
<dbReference type="PANTHER" id="PTHR33164">
    <property type="entry name" value="TRANSCRIPTIONAL REGULATOR, MARR FAMILY"/>
    <property type="match status" value="1"/>
</dbReference>
<dbReference type="PANTHER" id="PTHR33164:SF57">
    <property type="entry name" value="MARR-FAMILY TRANSCRIPTIONAL REGULATOR"/>
    <property type="match status" value="1"/>
</dbReference>
<evidence type="ECO:0000313" key="3">
    <source>
        <dbReference type="Proteomes" id="UP001596098"/>
    </source>
</evidence>
<dbReference type="InterPro" id="IPR039422">
    <property type="entry name" value="MarR/SlyA-like"/>
</dbReference>
<dbReference type="EMBL" id="JBHSQI010000002">
    <property type="protein sequence ID" value="MFC6153054.1"/>
    <property type="molecule type" value="Genomic_DNA"/>
</dbReference>
<reference evidence="3" key="1">
    <citation type="journal article" date="2019" name="Int. J. Syst. Evol. Microbiol.">
        <title>The Global Catalogue of Microorganisms (GCM) 10K type strain sequencing project: providing services to taxonomists for standard genome sequencing and annotation.</title>
        <authorList>
            <consortium name="The Broad Institute Genomics Platform"/>
            <consortium name="The Broad Institute Genome Sequencing Center for Infectious Disease"/>
            <person name="Wu L."/>
            <person name="Ma J."/>
        </authorList>
    </citation>
    <scope>NUCLEOTIDE SEQUENCE [LARGE SCALE GENOMIC DNA]</scope>
    <source>
        <strain evidence="3">DFY28</strain>
    </source>
</reference>
<gene>
    <name evidence="2" type="ORF">ACFPWU_05180</name>
</gene>
<proteinExistence type="predicted"/>
<evidence type="ECO:0000313" key="2">
    <source>
        <dbReference type="EMBL" id="MFC6153054.1"/>
    </source>
</evidence>
<accession>A0ABW1QWW5</accession>
<keyword evidence="3" id="KW-1185">Reference proteome</keyword>
<dbReference type="SMART" id="SM00347">
    <property type="entry name" value="HTH_MARR"/>
    <property type="match status" value="1"/>
</dbReference>
<dbReference type="Proteomes" id="UP001596098">
    <property type="component" value="Unassembled WGS sequence"/>
</dbReference>
<feature type="domain" description="HTH marR-type" evidence="1">
    <location>
        <begin position="15"/>
        <end position="150"/>
    </location>
</feature>
<name>A0ABW1QWW5_9ACTN</name>
<dbReference type="Gene3D" id="1.10.10.10">
    <property type="entry name" value="Winged helix-like DNA-binding domain superfamily/Winged helix DNA-binding domain"/>
    <property type="match status" value="1"/>
</dbReference>
<sequence>MALVTTSATILAFKASPLWALVVGTARLERGRHVAEAASRLNIADVRLLWLLCSEGARTMKEISDALGLEQSTVNRQVNAALKHGFVERVEPDADAAAAGRARLIRATEEGEQVFARDLEAGMDVFGVALDAIPADERERFMTHYAAFAEAYRVEALRASARFRG</sequence>
<organism evidence="2 3">
    <name type="scientific">Nocardioides yefusunii</name>
    <dbReference type="NCBI Taxonomy" id="2500546"/>
    <lineage>
        <taxon>Bacteria</taxon>
        <taxon>Bacillati</taxon>
        <taxon>Actinomycetota</taxon>
        <taxon>Actinomycetes</taxon>
        <taxon>Propionibacteriales</taxon>
        <taxon>Nocardioidaceae</taxon>
        <taxon>Nocardioides</taxon>
    </lineage>
</organism>
<evidence type="ECO:0000259" key="1">
    <source>
        <dbReference type="PROSITE" id="PS50995"/>
    </source>
</evidence>